<dbReference type="SUPFAM" id="SSF90209">
    <property type="entry name" value="Ran binding protein zinc finger-like"/>
    <property type="match status" value="2"/>
</dbReference>
<feature type="domain" description="RING-type" evidence="13">
    <location>
        <begin position="740"/>
        <end position="972"/>
    </location>
</feature>
<name>A0A3Q1J4L9_ANATE</name>
<dbReference type="Pfam" id="PF09409">
    <property type="entry name" value="PUB"/>
    <property type="match status" value="1"/>
</dbReference>
<dbReference type="PROSITE" id="PS50119">
    <property type="entry name" value="ZF_BBOX"/>
    <property type="match status" value="1"/>
</dbReference>
<dbReference type="Gene3D" id="6.10.140.1100">
    <property type="match status" value="1"/>
</dbReference>
<dbReference type="InterPro" id="IPR047540">
    <property type="entry name" value="BRcat_RBR_RNF31-like"/>
</dbReference>
<dbReference type="InterPro" id="IPR057426">
    <property type="entry name" value="RNF31_UBA_3"/>
</dbReference>
<dbReference type="Pfam" id="PF18091">
    <property type="entry name" value="E3_UbLigase_RBR"/>
    <property type="match status" value="1"/>
</dbReference>
<dbReference type="SUPFAM" id="SSF143503">
    <property type="entry name" value="PUG domain-like"/>
    <property type="match status" value="1"/>
</dbReference>
<dbReference type="InterPro" id="IPR044066">
    <property type="entry name" value="TRIAD_supradom"/>
</dbReference>
<proteinExistence type="inferred from homology"/>
<dbReference type="Ensembl" id="ENSATET00000030171.3">
    <property type="protein sequence ID" value="ENSATEP00000029722.1"/>
    <property type="gene ID" value="ENSATEG00000020508.3"/>
</dbReference>
<dbReference type="AlphaFoldDB" id="A0A3Q1J4L9"/>
<dbReference type="Gene3D" id="1.20.58.2190">
    <property type="match status" value="1"/>
</dbReference>
<evidence type="ECO:0000256" key="8">
    <source>
        <dbReference type="PROSITE-ProRule" id="PRU00322"/>
    </source>
</evidence>
<evidence type="ECO:0000256" key="2">
    <source>
        <dbReference type="ARBA" id="ARBA00022679"/>
    </source>
</evidence>
<comment type="similarity">
    <text evidence="1">Belongs to the RBR family.</text>
</comment>
<dbReference type="InterPro" id="IPR032065">
    <property type="entry name" value="RNF31-UBA"/>
</dbReference>
<dbReference type="PANTHER" id="PTHR16004:SF5">
    <property type="entry name" value="E3 UBIQUITIN-PROTEIN LIGASE RNF31"/>
    <property type="match status" value="1"/>
</dbReference>
<dbReference type="SMART" id="SM00647">
    <property type="entry name" value="IBR"/>
    <property type="match status" value="2"/>
</dbReference>
<feature type="domain" description="RanBP2-type" evidence="12">
    <location>
        <begin position="380"/>
        <end position="410"/>
    </location>
</feature>
<dbReference type="InterPro" id="IPR036443">
    <property type="entry name" value="Znf_RanBP2_sf"/>
</dbReference>
<keyword evidence="3" id="KW-0479">Metal-binding</keyword>
<dbReference type="Pfam" id="PF25163">
    <property type="entry name" value="UBA_RNF31"/>
    <property type="match status" value="1"/>
</dbReference>
<dbReference type="OrthoDB" id="9978677at2759"/>
<feature type="domain" description="B box-type" evidence="11">
    <location>
        <begin position="280"/>
        <end position="326"/>
    </location>
</feature>
<dbReference type="PROSITE" id="PS51873">
    <property type="entry name" value="TRIAD"/>
    <property type="match status" value="1"/>
</dbReference>
<evidence type="ECO:0000256" key="4">
    <source>
        <dbReference type="ARBA" id="ARBA00022737"/>
    </source>
</evidence>
<dbReference type="Gene3D" id="1.10.8.10">
    <property type="entry name" value="DNA helicase RuvA subunit, C-terminal domain"/>
    <property type="match status" value="1"/>
</dbReference>
<dbReference type="PANTHER" id="PTHR16004">
    <property type="entry name" value="RING FINGER PROTEIN 31-RELATED"/>
    <property type="match status" value="1"/>
</dbReference>
<dbReference type="InterPro" id="IPR000315">
    <property type="entry name" value="Znf_B-box"/>
</dbReference>
<dbReference type="CDD" id="cd20351">
    <property type="entry name" value="Rcat_RBR_HOIP"/>
    <property type="match status" value="1"/>
</dbReference>
<dbReference type="PROSITE" id="PS01358">
    <property type="entry name" value="ZF_RANBP2_1"/>
    <property type="match status" value="3"/>
</dbReference>
<dbReference type="Pfam" id="PF22191">
    <property type="entry name" value="IBR_1"/>
    <property type="match status" value="2"/>
</dbReference>
<evidence type="ECO:0000259" key="10">
    <source>
        <dbReference type="PROSITE" id="PS50030"/>
    </source>
</evidence>
<reference evidence="14" key="2">
    <citation type="submission" date="2025-08" db="UniProtKB">
        <authorList>
            <consortium name="Ensembl"/>
        </authorList>
    </citation>
    <scope>IDENTIFICATION</scope>
</reference>
<dbReference type="CDD" id="cd16631">
    <property type="entry name" value="mRING-HC-C4C4_RBR_HOIP"/>
    <property type="match status" value="1"/>
</dbReference>
<dbReference type="SMART" id="SM00547">
    <property type="entry name" value="ZnF_RBZ"/>
    <property type="match status" value="3"/>
</dbReference>
<feature type="region of interest" description="Disordered" evidence="9">
    <location>
        <begin position="462"/>
        <end position="489"/>
    </location>
</feature>
<evidence type="ECO:0000256" key="3">
    <source>
        <dbReference type="ARBA" id="ARBA00022723"/>
    </source>
</evidence>
<dbReference type="GeneTree" id="ENSGT00530000064112"/>
<dbReference type="InterPro" id="IPR047542">
    <property type="entry name" value="Rcat_RBR_RNF31-like"/>
</dbReference>
<dbReference type="RefSeq" id="XP_026219146.1">
    <property type="nucleotide sequence ID" value="XM_026363361.1"/>
</dbReference>
<dbReference type="STRING" id="64144.ENSATEP00000029722"/>
<feature type="compositionally biased region" description="Polar residues" evidence="9">
    <location>
        <begin position="465"/>
        <end position="476"/>
    </location>
</feature>
<evidence type="ECO:0000313" key="15">
    <source>
        <dbReference type="Proteomes" id="UP000265040"/>
    </source>
</evidence>
<dbReference type="CDD" id="cd20337">
    <property type="entry name" value="BRcat_RBR_HOIP"/>
    <property type="match status" value="1"/>
</dbReference>
<dbReference type="GO" id="GO:0097039">
    <property type="term" value="P:protein linear polyubiquitination"/>
    <property type="evidence" value="ECO:0007669"/>
    <property type="project" value="TreeGrafter"/>
</dbReference>
<dbReference type="InParanoid" id="A0A3Q1J4L9"/>
<keyword evidence="7" id="KW-0862">Zinc</keyword>
<dbReference type="GO" id="GO:0008270">
    <property type="term" value="F:zinc ion binding"/>
    <property type="evidence" value="ECO:0007669"/>
    <property type="project" value="UniProtKB-KW"/>
</dbReference>
<evidence type="ECO:0000259" key="11">
    <source>
        <dbReference type="PROSITE" id="PS50119"/>
    </source>
</evidence>
<reference evidence="14" key="1">
    <citation type="submission" date="2021-04" db="EMBL/GenBank/DDBJ databases">
        <authorList>
            <consortium name="Wellcome Sanger Institute Data Sharing"/>
        </authorList>
    </citation>
    <scope>NUCLEOTIDE SEQUENCE [LARGE SCALE GENOMIC DNA]</scope>
</reference>
<evidence type="ECO:0000259" key="12">
    <source>
        <dbReference type="PROSITE" id="PS50199"/>
    </source>
</evidence>
<dbReference type="Gene3D" id="1.20.120.1750">
    <property type="match status" value="1"/>
</dbReference>
<keyword evidence="4" id="KW-0677">Repeat</keyword>
<evidence type="ECO:0000256" key="6">
    <source>
        <dbReference type="ARBA" id="ARBA00022786"/>
    </source>
</evidence>
<keyword evidence="6" id="KW-0833">Ubl conjugation pathway</keyword>
<feature type="region of interest" description="Disordered" evidence="9">
    <location>
        <begin position="1"/>
        <end position="27"/>
    </location>
</feature>
<dbReference type="GO" id="GO:0061630">
    <property type="term" value="F:ubiquitin protein ligase activity"/>
    <property type="evidence" value="ECO:0007669"/>
    <property type="project" value="TreeGrafter"/>
</dbReference>
<dbReference type="GO" id="GO:0070530">
    <property type="term" value="F:K63-linked polyubiquitin modification-dependent protein binding"/>
    <property type="evidence" value="ECO:0007669"/>
    <property type="project" value="TreeGrafter"/>
</dbReference>
<keyword evidence="5 8" id="KW-0863">Zinc-finger</keyword>
<organism evidence="14 15">
    <name type="scientific">Anabas testudineus</name>
    <name type="common">Climbing perch</name>
    <name type="synonym">Anthias testudineus</name>
    <dbReference type="NCBI Taxonomy" id="64144"/>
    <lineage>
        <taxon>Eukaryota</taxon>
        <taxon>Metazoa</taxon>
        <taxon>Chordata</taxon>
        <taxon>Craniata</taxon>
        <taxon>Vertebrata</taxon>
        <taxon>Euteleostomi</taxon>
        <taxon>Actinopterygii</taxon>
        <taxon>Neopterygii</taxon>
        <taxon>Teleostei</taxon>
        <taxon>Neoteleostei</taxon>
        <taxon>Acanthomorphata</taxon>
        <taxon>Anabantaria</taxon>
        <taxon>Anabantiformes</taxon>
        <taxon>Anabantoidei</taxon>
        <taxon>Anabantidae</taxon>
        <taxon>Anabas</taxon>
    </lineage>
</organism>
<dbReference type="SUPFAM" id="SSF57850">
    <property type="entry name" value="RING/U-box"/>
    <property type="match status" value="3"/>
</dbReference>
<dbReference type="Gene3D" id="2.30.30.380">
    <property type="entry name" value="Zn-finger domain of Sec23/24"/>
    <property type="match status" value="1"/>
</dbReference>
<feature type="domain" description="UBA" evidence="10">
    <location>
        <begin position="618"/>
        <end position="660"/>
    </location>
</feature>
<feature type="domain" description="RanBP2-type" evidence="12">
    <location>
        <begin position="335"/>
        <end position="364"/>
    </location>
</feature>
<dbReference type="SUPFAM" id="SSF57845">
    <property type="entry name" value="B-box zinc-binding domain"/>
    <property type="match status" value="1"/>
</dbReference>
<evidence type="ECO:0000259" key="13">
    <source>
        <dbReference type="PROSITE" id="PS51873"/>
    </source>
</evidence>
<evidence type="ECO:0000256" key="1">
    <source>
        <dbReference type="ARBA" id="ARBA00008278"/>
    </source>
</evidence>
<dbReference type="PROSITE" id="PS50199">
    <property type="entry name" value="ZF_RANBP2_2"/>
    <property type="match status" value="2"/>
</dbReference>
<dbReference type="InterPro" id="IPR018997">
    <property type="entry name" value="PUB_domain"/>
</dbReference>
<dbReference type="InterPro" id="IPR002867">
    <property type="entry name" value="IBR_dom"/>
</dbReference>
<sequence length="1109" mass="123848">MSSSPSVEMGEVRRRAKSQLSSSGSAQDVKVDVQTMASIALPLSEKYHELTVEDMLRDNAAGRNRQEILDSLTRLVKALSILEKYGCNLTCPSKPRYWRSVKHNNPVFKSTVDAIKGGRRVLHLYGYTSQQIDGLSFPDEVSEPDADKVAAVTLEVMILRTEVDMLVKGTHPHLEYFKDIIPFIIQQDKVVSDSVVILSGQDQHAEDSQVLSPSLKSIQVPESGQLIKPLSGSLVASKCNLCGTTSSVICPSCDNQPFCDACDDLYHRHPPRTDHKRDKIQKETCSICGISAVHSQCSTCTQGLCLNCDRLYHSHPDRRGHNRTIITPTKTSSLSLSPWECAHCTTVNEMRAVLCSTCERPRLATAASTVQETPMSVPTSLNTEWQCKSCTVVNQGSSVLCEVCERPRLATRPPVASVLSGPGSPPDSETNWTCQFCTYLNTKPSTVCEMCNLPCKDSTGDSLPRSLQQPPSNTRVQPPLGVKPQPKPRLNVDLKRQNTMRKDGLSLIQQIREAEKRGVSPEEVYAALCMCGGSNPCDWLTSELPHLLDEICAMAASVQLNYKAGNSGVLSTVERDGEESEDSGAKATGEGGKLSRAEAKLAWLAAGGDTDRAVRQLLRDRQVKMKELHSLGFQDKAQCEEALRLSGGELKGALSLLQRPILEPFHQHIWADQPEAPIDPKHPDKERMCRRLLALYDLPSWGRCELVLSLLQEPGVTYSLEDVVQAVKESHDKDFIRRLLNNECPCCFSIFPRSKMQSLTSCQCSVCHECFGQHFTIAVRDKHIRDMVCPVCGEPDINDPEQLDSYFSTLDIQLRDCLELDVYELFHKKLTEHALMKDPKFLWCCHCTSGFINDGDQLKVTCPSCRKSFCAQCKKPWEPQHQDLSCEQFQQWKRDNDPEYQRQGLAGYLRDNGITCPHCRFQYALTKGGCMHFSCSQCRYQFCSGCNNPYQKTGCKTPQCLYPGLHAHHPRDCLFYLRDWEPPRLQALLQRGGVDFNTDPSNGSQTDACGVMEQKDEGGQQIDSPCGIQTQPGQAGLCEKHYREYLVSLINAHSLDPALMYDAQELTRACERYQVDTQRGDNEEDNAYIARLLRKLTAVPLGEKVPRNK</sequence>
<dbReference type="GO" id="GO:0071797">
    <property type="term" value="C:LUBAC complex"/>
    <property type="evidence" value="ECO:0007669"/>
    <property type="project" value="InterPro"/>
</dbReference>
<reference evidence="14" key="3">
    <citation type="submission" date="2025-09" db="UniProtKB">
        <authorList>
            <consortium name="Ensembl"/>
        </authorList>
    </citation>
    <scope>IDENTIFICATION</scope>
</reference>
<dbReference type="InterPro" id="IPR015940">
    <property type="entry name" value="UBA"/>
</dbReference>
<dbReference type="InterPro" id="IPR026254">
    <property type="entry name" value="RNF31-like"/>
</dbReference>
<dbReference type="Proteomes" id="UP000265040">
    <property type="component" value="Chromosome 2"/>
</dbReference>
<keyword evidence="2" id="KW-0808">Transferase</keyword>
<dbReference type="OMA" id="LVIMIRE"/>
<protein>
    <submittedName>
        <fullName evidence="14">Uncharacterized protein</fullName>
    </submittedName>
</protein>
<evidence type="ECO:0000313" key="14">
    <source>
        <dbReference type="Ensembl" id="ENSATEP00000029722.1"/>
    </source>
</evidence>
<evidence type="ECO:0000256" key="5">
    <source>
        <dbReference type="ARBA" id="ARBA00022771"/>
    </source>
</evidence>
<dbReference type="InterPro" id="IPR041031">
    <property type="entry name" value="RNF31_C"/>
</dbReference>
<dbReference type="GO" id="GO:1990450">
    <property type="term" value="F:linear polyubiquitin binding"/>
    <property type="evidence" value="ECO:0007669"/>
    <property type="project" value="TreeGrafter"/>
</dbReference>
<dbReference type="PROSITE" id="PS50030">
    <property type="entry name" value="UBA"/>
    <property type="match status" value="1"/>
</dbReference>
<dbReference type="InterPro" id="IPR047541">
    <property type="entry name" value="RNF31_RBR_mRING-HC-like"/>
</dbReference>
<evidence type="ECO:0000256" key="7">
    <source>
        <dbReference type="ARBA" id="ARBA00022833"/>
    </source>
</evidence>
<dbReference type="InterPro" id="IPR013083">
    <property type="entry name" value="Znf_RING/FYVE/PHD"/>
</dbReference>
<evidence type="ECO:0000256" key="9">
    <source>
        <dbReference type="SAM" id="MobiDB-lite"/>
    </source>
</evidence>
<keyword evidence="15" id="KW-1185">Reference proteome</keyword>
<dbReference type="Pfam" id="PF16678">
    <property type="entry name" value="UBA_HOIP"/>
    <property type="match status" value="1"/>
</dbReference>
<dbReference type="Gene3D" id="3.30.40.10">
    <property type="entry name" value="Zinc/RING finger domain, C3HC4 (zinc finger)"/>
    <property type="match status" value="1"/>
</dbReference>
<dbReference type="GO" id="GO:0036435">
    <property type="term" value="F:K48-linked polyubiquitin modification-dependent protein binding"/>
    <property type="evidence" value="ECO:0007669"/>
    <property type="project" value="TreeGrafter"/>
</dbReference>
<accession>A0A3Q1J4L9</accession>
<dbReference type="InterPro" id="IPR036339">
    <property type="entry name" value="PUB-like_dom_sf"/>
</dbReference>
<dbReference type="GeneID" id="113164190"/>
<dbReference type="InterPro" id="IPR001876">
    <property type="entry name" value="Znf_RanBP2"/>
</dbReference>